<protein>
    <submittedName>
        <fullName evidence="3">MlaD family protein</fullName>
    </submittedName>
</protein>
<evidence type="ECO:0000259" key="2">
    <source>
        <dbReference type="Pfam" id="PF02470"/>
    </source>
</evidence>
<dbReference type="InterPro" id="IPR003399">
    <property type="entry name" value="Mce/MlaD"/>
</dbReference>
<dbReference type="RefSeq" id="WP_289842046.1">
    <property type="nucleotide sequence ID" value="NZ_CATKSH010000015.1"/>
</dbReference>
<comment type="caution">
    <text evidence="3">The sequence shown here is derived from an EMBL/GenBank/DDBJ whole genome shotgun (WGS) entry which is preliminary data.</text>
</comment>
<gene>
    <name evidence="3" type="ORF">LMG32879_002278</name>
</gene>
<dbReference type="PANTHER" id="PTHR36698">
    <property type="entry name" value="BLL5892 PROTEIN"/>
    <property type="match status" value="1"/>
</dbReference>
<evidence type="ECO:0000313" key="4">
    <source>
        <dbReference type="Proteomes" id="UP001176960"/>
    </source>
</evidence>
<dbReference type="PANTHER" id="PTHR36698:SF3">
    <property type="entry name" value="ABC-TYPE TRANSPORT AUXILIARY LIPOPROTEIN COMPONENT DOMAIN-CONTAINING PROTEIN"/>
    <property type="match status" value="1"/>
</dbReference>
<dbReference type="AlphaFoldDB" id="A0AA35UHG4"/>
<name>A0AA35UHG4_9PROT</name>
<evidence type="ECO:0000313" key="3">
    <source>
        <dbReference type="EMBL" id="CAI9121431.1"/>
    </source>
</evidence>
<feature type="domain" description="Mce/MlaD" evidence="2">
    <location>
        <begin position="45"/>
        <end position="132"/>
    </location>
</feature>
<dbReference type="Proteomes" id="UP001176960">
    <property type="component" value="Unassembled WGS sequence"/>
</dbReference>
<proteinExistence type="predicted"/>
<keyword evidence="1" id="KW-1133">Transmembrane helix</keyword>
<dbReference type="EMBL" id="CATKSH010000015">
    <property type="protein sequence ID" value="CAI9121431.1"/>
    <property type="molecule type" value="Genomic_DNA"/>
</dbReference>
<reference evidence="3" key="1">
    <citation type="submission" date="2023-03" db="EMBL/GenBank/DDBJ databases">
        <authorList>
            <person name="Cleenwerck I."/>
        </authorList>
    </citation>
    <scope>NUCLEOTIDE SEQUENCE</scope>
    <source>
        <strain evidence="3">LMG 32879</strain>
    </source>
</reference>
<keyword evidence="1" id="KW-0812">Transmembrane</keyword>
<keyword evidence="1" id="KW-0472">Membrane</keyword>
<feature type="transmembrane region" description="Helical" evidence="1">
    <location>
        <begin position="6"/>
        <end position="26"/>
    </location>
</feature>
<organism evidence="3 4">
    <name type="scientific">Brytella acorum</name>
    <dbReference type="NCBI Taxonomy" id="2959299"/>
    <lineage>
        <taxon>Bacteria</taxon>
        <taxon>Pseudomonadati</taxon>
        <taxon>Pseudomonadota</taxon>
        <taxon>Alphaproteobacteria</taxon>
        <taxon>Acetobacterales</taxon>
        <taxon>Acetobacteraceae</taxon>
        <taxon>Brytella</taxon>
    </lineage>
</organism>
<sequence length="320" mass="34409">MNRQALVGAFVVGGTILLMAAFVFFGNLHPFQHKQKAVMIFRGATSGLSIGAPVTFRGVQVGAVTRVAIAYDAQTQEAFIPVYVTLNRDNIGLLGKRGQGLPTVTELVRQGLRAEMNLKSFVTGTSEIDLDFAPNSPATLHPDLVHGVEIPTRQSPIQAVTQTLTELPLKEIADNTNVALAGIRSVADHLDHDLPPLVQSVQATSDHSREMVDAARQLVEALRPELEQTLKNVNKLATTGTAQLDASGHQLQTLLTNSNATVLKAGKTLDNFESMTSLRSSERANLEASLRDIAAAAAALRGFANDVERNPQLLLMGRRP</sequence>
<dbReference type="Pfam" id="PF02470">
    <property type="entry name" value="MlaD"/>
    <property type="match status" value="1"/>
</dbReference>
<keyword evidence="4" id="KW-1185">Reference proteome</keyword>
<accession>A0AA35UHG4</accession>
<evidence type="ECO:0000256" key="1">
    <source>
        <dbReference type="SAM" id="Phobius"/>
    </source>
</evidence>